<proteinExistence type="inferred from homology"/>
<feature type="transmembrane region" description="Helical" evidence="2">
    <location>
        <begin position="476"/>
        <end position="495"/>
    </location>
</feature>
<evidence type="ECO:0000313" key="5">
    <source>
        <dbReference type="Proteomes" id="UP000798488"/>
    </source>
</evidence>
<dbReference type="CDD" id="cd05121">
    <property type="entry name" value="ABC1_ADCK3-like"/>
    <property type="match status" value="1"/>
</dbReference>
<dbReference type="SUPFAM" id="SSF56112">
    <property type="entry name" value="Protein kinase-like (PK-like)"/>
    <property type="match status" value="1"/>
</dbReference>
<evidence type="ECO:0000256" key="2">
    <source>
        <dbReference type="SAM" id="Phobius"/>
    </source>
</evidence>
<sequence length="531" mass="59973">MKHLGLSIDNKLSAARLREMVSVLKRHGVIHGVSPEKLKLILEDLGPTYVKFGQVMSMRSDILPREYCDVLVQLRTDVKPLSYEEVIGVIEAEYGLRTDEVFKEISRESLGSASIAQVHKAVLHNGQTVVIKVQRPGIYQMMERDIQLLKKAISFIKVFKINVGNIDFKLIVDEMWAAAQQEMDFIIESNYIQEITNLNADIKYVAFPRVERNLTTPRVLVMEYIDGVQIDDLEKLASLGYDINEIGIKLAENYVKQIVDDGLFHADPHPGNIFIRDGQIVWLDLGMMGRINSRDRRLLKKTILSIVQQDIQGLVEVFLAADTIKGKVNFTKLYEDIESMLTRYGDMELADMQLGPIIQEVKDILNFHQISLPSGLSMLARGIVTIEGVLAACSPQVNFVKIIANHASENIFKEIDFKKEFLTTMLLLHSFGKHTLALPEQFSNVMQMAIRGQTRINIDLTADEPARRLDLMLNKLLVCLLSVACIVGASIIFASGMPPHWYGVPVLAWIGYLLSILLAGWVIKKIIRNKY</sequence>
<feature type="transmembrane region" description="Helical" evidence="2">
    <location>
        <begin position="501"/>
        <end position="523"/>
    </location>
</feature>
<dbReference type="Pfam" id="PF03109">
    <property type="entry name" value="ABC1"/>
    <property type="match status" value="1"/>
</dbReference>
<comment type="similarity">
    <text evidence="1">Belongs to the protein kinase superfamily. ADCK protein kinase family.</text>
</comment>
<name>A0A9D2WPB4_9FIRM</name>
<organism evidence="4 5">
    <name type="scientific">Sporotomaculum syntrophicum</name>
    <dbReference type="NCBI Taxonomy" id="182264"/>
    <lineage>
        <taxon>Bacteria</taxon>
        <taxon>Bacillati</taxon>
        <taxon>Bacillota</taxon>
        <taxon>Clostridia</taxon>
        <taxon>Eubacteriales</taxon>
        <taxon>Desulfallaceae</taxon>
        <taxon>Sporotomaculum</taxon>
    </lineage>
</organism>
<evidence type="ECO:0000259" key="3">
    <source>
        <dbReference type="Pfam" id="PF03109"/>
    </source>
</evidence>
<keyword evidence="2" id="KW-0812">Transmembrane</keyword>
<dbReference type="InterPro" id="IPR011009">
    <property type="entry name" value="Kinase-like_dom_sf"/>
</dbReference>
<keyword evidence="2" id="KW-0472">Membrane</keyword>
<dbReference type="InterPro" id="IPR004147">
    <property type="entry name" value="ABC1_dom"/>
</dbReference>
<dbReference type="PANTHER" id="PTHR10566">
    <property type="entry name" value="CHAPERONE-ACTIVITY OF BC1 COMPLEX CABC1 -RELATED"/>
    <property type="match status" value="1"/>
</dbReference>
<accession>A0A9D2WPB4</accession>
<evidence type="ECO:0000313" key="4">
    <source>
        <dbReference type="EMBL" id="KAF1084456.1"/>
    </source>
</evidence>
<keyword evidence="2" id="KW-1133">Transmembrane helix</keyword>
<comment type="caution">
    <text evidence="4">The sequence shown here is derived from an EMBL/GenBank/DDBJ whole genome shotgun (WGS) entry which is preliminary data.</text>
</comment>
<dbReference type="RefSeq" id="WP_161822540.1">
    <property type="nucleotide sequence ID" value="NZ_LSRS01000005.1"/>
</dbReference>
<dbReference type="GO" id="GO:0016740">
    <property type="term" value="F:transferase activity"/>
    <property type="evidence" value="ECO:0007669"/>
    <property type="project" value="UniProtKB-KW"/>
</dbReference>
<feature type="domain" description="ABC1 atypical kinase-like" evidence="3">
    <location>
        <begin position="74"/>
        <end position="317"/>
    </location>
</feature>
<keyword evidence="5" id="KW-1185">Reference proteome</keyword>
<protein>
    <recommendedName>
        <fullName evidence="3">ABC1 atypical kinase-like domain-containing protein</fullName>
    </recommendedName>
</protein>
<dbReference type="AlphaFoldDB" id="A0A9D2WPB4"/>
<keyword evidence="4" id="KW-0808">Transferase</keyword>
<reference evidence="4" key="1">
    <citation type="submission" date="2016-02" db="EMBL/GenBank/DDBJ databases">
        <title>Draft Genome Sequence of Sporotomaculum syntrophicum Strain FB, a Syntrophic Benzoate Degrader.</title>
        <authorList>
            <person name="Nobu M.K."/>
            <person name="Narihiro T."/>
            <person name="Qiu Y.-L."/>
            <person name="Ohashi A."/>
            <person name="Liu W.-T."/>
            <person name="Yuji S."/>
        </authorList>
    </citation>
    <scope>NUCLEOTIDE SEQUENCE</scope>
    <source>
        <strain evidence="4">FB</strain>
    </source>
</reference>
<dbReference type="Proteomes" id="UP000798488">
    <property type="component" value="Unassembled WGS sequence"/>
</dbReference>
<dbReference type="InterPro" id="IPR050154">
    <property type="entry name" value="UbiB_kinase"/>
</dbReference>
<gene>
    <name evidence="4" type="primary">ubiB_2</name>
    <name evidence="4" type="ORF">SPSYN_02233</name>
</gene>
<evidence type="ECO:0000256" key="1">
    <source>
        <dbReference type="ARBA" id="ARBA00009670"/>
    </source>
</evidence>
<dbReference type="EMBL" id="LSRS01000005">
    <property type="protein sequence ID" value="KAF1084456.1"/>
    <property type="molecule type" value="Genomic_DNA"/>
</dbReference>
<dbReference type="PANTHER" id="PTHR10566:SF113">
    <property type="entry name" value="PROTEIN ACTIVITY OF BC1 COMPLEX KINASE 7, CHLOROPLASTIC"/>
    <property type="match status" value="1"/>
</dbReference>
<dbReference type="OrthoDB" id="9795390at2"/>